<proteinExistence type="predicted"/>
<dbReference type="EMBL" id="CAJQZP010001584">
    <property type="protein sequence ID" value="CAG5055689.1"/>
    <property type="molecule type" value="Genomic_DNA"/>
</dbReference>
<accession>A0A8S3Y6W4</accession>
<organism evidence="3 4">
    <name type="scientific">Parnassius apollo</name>
    <name type="common">Apollo butterfly</name>
    <name type="synonym">Papilio apollo</name>
    <dbReference type="NCBI Taxonomy" id="110799"/>
    <lineage>
        <taxon>Eukaryota</taxon>
        <taxon>Metazoa</taxon>
        <taxon>Ecdysozoa</taxon>
        <taxon>Arthropoda</taxon>
        <taxon>Hexapoda</taxon>
        <taxon>Insecta</taxon>
        <taxon>Pterygota</taxon>
        <taxon>Neoptera</taxon>
        <taxon>Endopterygota</taxon>
        <taxon>Lepidoptera</taxon>
        <taxon>Glossata</taxon>
        <taxon>Ditrysia</taxon>
        <taxon>Papilionoidea</taxon>
        <taxon>Papilionidae</taxon>
        <taxon>Parnassiinae</taxon>
        <taxon>Parnassini</taxon>
        <taxon>Parnassius</taxon>
        <taxon>Parnassius</taxon>
    </lineage>
</organism>
<evidence type="ECO:0000256" key="1">
    <source>
        <dbReference type="SAM" id="MobiDB-lite"/>
    </source>
</evidence>
<gene>
    <name evidence="3" type="ORF">PAPOLLO_LOCUS26402</name>
</gene>
<comment type="caution">
    <text evidence="3">The sequence shown here is derived from an EMBL/GenBank/DDBJ whole genome shotgun (WGS) entry which is preliminary data.</text>
</comment>
<sequence>MVGFASSALFLWGGSCGGAPWLVSGGAAIALVSALLMACLYIGAVASLAAYAPYTWLYTDIVLSTGLGILLLVSAILSMTFCDMAGVVDYAHGPLAIVNAGMITGSAVITYVSVMQRLDSSRGPGREPQPSQPTEHEV</sequence>
<protein>
    <submittedName>
        <fullName evidence="3">(apollo) hypothetical protein</fullName>
    </submittedName>
</protein>
<dbReference type="Proteomes" id="UP000691718">
    <property type="component" value="Unassembled WGS sequence"/>
</dbReference>
<keyword evidence="2" id="KW-0472">Membrane</keyword>
<feature type="transmembrane region" description="Helical" evidence="2">
    <location>
        <begin position="28"/>
        <end position="54"/>
    </location>
</feature>
<feature type="transmembrane region" description="Helical" evidence="2">
    <location>
        <begin position="61"/>
        <end position="81"/>
    </location>
</feature>
<feature type="region of interest" description="Disordered" evidence="1">
    <location>
        <begin position="119"/>
        <end position="138"/>
    </location>
</feature>
<evidence type="ECO:0000256" key="2">
    <source>
        <dbReference type="SAM" id="Phobius"/>
    </source>
</evidence>
<reference evidence="3" key="1">
    <citation type="submission" date="2021-04" db="EMBL/GenBank/DDBJ databases">
        <authorList>
            <person name="Tunstrom K."/>
        </authorList>
    </citation>
    <scope>NUCLEOTIDE SEQUENCE</scope>
</reference>
<evidence type="ECO:0000313" key="4">
    <source>
        <dbReference type="Proteomes" id="UP000691718"/>
    </source>
</evidence>
<dbReference type="AlphaFoldDB" id="A0A8S3Y6W4"/>
<name>A0A8S3Y6W4_PARAO</name>
<dbReference type="OrthoDB" id="7488784at2759"/>
<evidence type="ECO:0000313" key="3">
    <source>
        <dbReference type="EMBL" id="CAG5055689.1"/>
    </source>
</evidence>
<keyword evidence="2" id="KW-1133">Transmembrane helix</keyword>
<keyword evidence="4" id="KW-1185">Reference proteome</keyword>
<keyword evidence="2" id="KW-0812">Transmembrane</keyword>
<feature type="transmembrane region" description="Helical" evidence="2">
    <location>
        <begin position="93"/>
        <end position="114"/>
    </location>
</feature>